<evidence type="ECO:0000256" key="1">
    <source>
        <dbReference type="SAM" id="MobiDB-lite"/>
    </source>
</evidence>
<reference evidence="3 4" key="1">
    <citation type="submission" date="2016-07" db="EMBL/GenBank/DDBJ databases">
        <title>Pervasive Adenine N6-methylation of Active Genes in Fungi.</title>
        <authorList>
            <consortium name="DOE Joint Genome Institute"/>
            <person name="Mondo S.J."/>
            <person name="Dannebaum R.O."/>
            <person name="Kuo R.C."/>
            <person name="Labutti K."/>
            <person name="Haridas S."/>
            <person name="Kuo A."/>
            <person name="Salamov A."/>
            <person name="Ahrendt S.R."/>
            <person name="Lipzen A."/>
            <person name="Sullivan W."/>
            <person name="Andreopoulos W.B."/>
            <person name="Clum A."/>
            <person name="Lindquist E."/>
            <person name="Daum C."/>
            <person name="Ramamoorthy G.K."/>
            <person name="Gryganskyi A."/>
            <person name="Culley D."/>
            <person name="Magnuson J.K."/>
            <person name="James T.Y."/>
            <person name="O'Malley M.A."/>
            <person name="Stajich J.E."/>
            <person name="Spatafora J.W."/>
            <person name="Visel A."/>
            <person name="Grigoriev I.V."/>
        </authorList>
    </citation>
    <scope>NUCLEOTIDE SEQUENCE [LARGE SCALE GENOMIC DNA]</scope>
    <source>
        <strain evidence="3 4">CBS 115471</strain>
    </source>
</reference>
<organism evidence="3 4">
    <name type="scientific">Clohesyomyces aquaticus</name>
    <dbReference type="NCBI Taxonomy" id="1231657"/>
    <lineage>
        <taxon>Eukaryota</taxon>
        <taxon>Fungi</taxon>
        <taxon>Dikarya</taxon>
        <taxon>Ascomycota</taxon>
        <taxon>Pezizomycotina</taxon>
        <taxon>Dothideomycetes</taxon>
        <taxon>Pleosporomycetidae</taxon>
        <taxon>Pleosporales</taxon>
        <taxon>Lindgomycetaceae</taxon>
        <taxon>Clohesyomyces</taxon>
    </lineage>
</organism>
<keyword evidence="2" id="KW-0812">Transmembrane</keyword>
<feature type="compositionally biased region" description="Basic residues" evidence="1">
    <location>
        <begin position="27"/>
        <end position="36"/>
    </location>
</feature>
<protein>
    <recommendedName>
        <fullName evidence="5">Tachykinin family protein</fullName>
    </recommendedName>
</protein>
<feature type="compositionally biased region" description="Acidic residues" evidence="1">
    <location>
        <begin position="1"/>
        <end position="11"/>
    </location>
</feature>
<evidence type="ECO:0000256" key="2">
    <source>
        <dbReference type="SAM" id="Phobius"/>
    </source>
</evidence>
<gene>
    <name evidence="3" type="ORF">BCR34DRAFT_598383</name>
</gene>
<dbReference type="PANTHER" id="PTHR37540:SF5">
    <property type="entry name" value="TRANSCRIPTION FACTOR DOMAIN-CONTAINING PROTEIN"/>
    <property type="match status" value="1"/>
</dbReference>
<comment type="caution">
    <text evidence="3">The sequence shown here is derived from an EMBL/GenBank/DDBJ whole genome shotgun (WGS) entry which is preliminary data.</text>
</comment>
<keyword evidence="4" id="KW-1185">Reference proteome</keyword>
<proteinExistence type="predicted"/>
<keyword evidence="2" id="KW-0472">Membrane</keyword>
<dbReference type="AlphaFoldDB" id="A0A1Y1ZYV6"/>
<dbReference type="STRING" id="1231657.A0A1Y1ZYV6"/>
<evidence type="ECO:0008006" key="5">
    <source>
        <dbReference type="Google" id="ProtNLM"/>
    </source>
</evidence>
<dbReference type="Proteomes" id="UP000193144">
    <property type="component" value="Unassembled WGS sequence"/>
</dbReference>
<dbReference type="EMBL" id="MCFA01000025">
    <property type="protein sequence ID" value="ORY15398.1"/>
    <property type="molecule type" value="Genomic_DNA"/>
</dbReference>
<dbReference type="PANTHER" id="PTHR37540">
    <property type="entry name" value="TRANSCRIPTION FACTOR (ACR-2), PUTATIVE-RELATED-RELATED"/>
    <property type="match status" value="1"/>
</dbReference>
<feature type="compositionally biased region" description="Basic and acidic residues" evidence="1">
    <location>
        <begin position="71"/>
        <end position="82"/>
    </location>
</feature>
<name>A0A1Y1ZYV6_9PLEO</name>
<evidence type="ECO:0000313" key="3">
    <source>
        <dbReference type="EMBL" id="ORY15398.1"/>
    </source>
</evidence>
<feature type="region of interest" description="Disordered" evidence="1">
    <location>
        <begin position="1"/>
        <end position="114"/>
    </location>
</feature>
<sequence length="649" mass="72317">MPLDLDPDESLGEIPRASASRAPSQPRVRRRARKRNGPPEFQFLTATDPSQFKDEHAKRSVRSQAMIQYRYRAEQQRQKGQEVPEASSGGSVKPQRTRRITASTTNEPPPWQSRPNRLIERMMNVGEGEDPLFPPMTSTFPVINVDEGFGEPAETTVNEAPLPLVHSARYRRILSMPSLTANKQKITEYEETDEHETIVTRILCGKLGSLQNLGDGVDPFSVIPQFENPELDSLFLVRTCNRAFVSTATTIKWMPILLANPKALLSSTALASTYNDMRTGCQGDSKRTMLVKSEIIGYINDFLRDTELQFSDMTLLLILHLLAGEMWNCNEKILRIHESGITRLIRQRGGIKSLGGNGAIAEVAAACCYHIDIFCEATPNTIFEDWNPPSFAPVEDIVAIPESPIFSPRSEFYTIAHSGNCSETTYELLCDMRDLTDLFLSHHAGFEKKIDIPLTEDELRKSPSEEYDSKVAAISARLSALPSAYTPNTPVSNDWIYESCRIAAIIYTTAIMCRISFSDASGPGRSPLIPAAASQKHPAGQGDLQYRRLSDALFQAVEKSNMTDVWGGMSGVLYWVAMIGAAAARIPSTTDLSQQQFGDNIYAMWVRRCFIMFATRTMIVLIFGHPVPILVAQRKLLRVQELTGRGHHG</sequence>
<keyword evidence="2" id="KW-1133">Transmembrane helix</keyword>
<feature type="transmembrane region" description="Helical" evidence="2">
    <location>
        <begin position="605"/>
        <end position="627"/>
    </location>
</feature>
<dbReference type="OrthoDB" id="415825at2759"/>
<evidence type="ECO:0000313" key="4">
    <source>
        <dbReference type="Proteomes" id="UP000193144"/>
    </source>
</evidence>
<accession>A0A1Y1ZYV6</accession>